<keyword evidence="1" id="KW-0732">Signal</keyword>
<dbReference type="Proteomes" id="UP000226431">
    <property type="component" value="Unassembled WGS sequence"/>
</dbReference>
<accession>A0A2C5Y2Z0</accession>
<comment type="caution">
    <text evidence="2">The sequence shown here is derived from an EMBL/GenBank/DDBJ whole genome shotgun (WGS) entry which is preliminary data.</text>
</comment>
<sequence>MLFKPTALLALFAAGIHAESACQKQPAAWNQCAHWNKPETYGQLKSCLCWQDEGLFHQAWKCAVEKDSSCQYDNYWRLRFIDFKFYYCQDPNQKYNGDYEKAWRDHDNIWAERYNLMKI</sequence>
<protein>
    <recommendedName>
        <fullName evidence="4">Extracellular membrane protein CFEM domain-containing protein</fullName>
    </recommendedName>
</protein>
<gene>
    <name evidence="2" type="ORF">CDD80_4510</name>
</gene>
<evidence type="ECO:0000313" key="3">
    <source>
        <dbReference type="Proteomes" id="UP000226431"/>
    </source>
</evidence>
<dbReference type="OrthoDB" id="4924753at2759"/>
<feature type="signal peptide" evidence="1">
    <location>
        <begin position="1"/>
        <end position="18"/>
    </location>
</feature>
<evidence type="ECO:0000313" key="2">
    <source>
        <dbReference type="EMBL" id="PHH72468.1"/>
    </source>
</evidence>
<evidence type="ECO:0008006" key="4">
    <source>
        <dbReference type="Google" id="ProtNLM"/>
    </source>
</evidence>
<evidence type="ECO:0000256" key="1">
    <source>
        <dbReference type="SAM" id="SignalP"/>
    </source>
</evidence>
<feature type="chain" id="PRO_5012406190" description="Extracellular membrane protein CFEM domain-containing protein" evidence="1">
    <location>
        <begin position="19"/>
        <end position="119"/>
    </location>
</feature>
<proteinExistence type="predicted"/>
<name>A0A2C5Y2Z0_9HYPO</name>
<keyword evidence="3" id="KW-1185">Reference proteome</keyword>
<dbReference type="EMBL" id="NJES01000418">
    <property type="protein sequence ID" value="PHH72468.1"/>
    <property type="molecule type" value="Genomic_DNA"/>
</dbReference>
<dbReference type="AlphaFoldDB" id="A0A2C5Y2Z0"/>
<organism evidence="2 3">
    <name type="scientific">Ophiocordyceps camponoti-rufipedis</name>
    <dbReference type="NCBI Taxonomy" id="2004952"/>
    <lineage>
        <taxon>Eukaryota</taxon>
        <taxon>Fungi</taxon>
        <taxon>Dikarya</taxon>
        <taxon>Ascomycota</taxon>
        <taxon>Pezizomycotina</taxon>
        <taxon>Sordariomycetes</taxon>
        <taxon>Hypocreomycetidae</taxon>
        <taxon>Hypocreales</taxon>
        <taxon>Ophiocordycipitaceae</taxon>
        <taxon>Ophiocordyceps</taxon>
    </lineage>
</organism>
<reference evidence="2 3" key="1">
    <citation type="submission" date="2017-06" db="EMBL/GenBank/DDBJ databases">
        <title>Ant-infecting Ophiocordyceps genomes reveal a high diversity of potential behavioral manipulation genes and a possible major role for enterotoxins.</title>
        <authorList>
            <person name="De Bekker C."/>
            <person name="Evans H.C."/>
            <person name="Brachmann A."/>
            <person name="Hughes D.P."/>
        </authorList>
    </citation>
    <scope>NUCLEOTIDE SEQUENCE [LARGE SCALE GENOMIC DNA]</scope>
    <source>
        <strain evidence="2 3">Map16</strain>
    </source>
</reference>